<dbReference type="EC" id="2.3.1.-" evidence="5"/>
<name>A0ABT8CMR8_9VIBR</name>
<dbReference type="EMBL" id="JAUFQY010000002">
    <property type="protein sequence ID" value="MDN3702738.1"/>
    <property type="molecule type" value="Genomic_DNA"/>
</dbReference>
<dbReference type="RefSeq" id="WP_261840314.1">
    <property type="nucleotide sequence ID" value="NZ_AP025459.1"/>
</dbReference>
<reference evidence="5" key="1">
    <citation type="journal article" date="2014" name="Int. J. Syst. Evol. Microbiol.">
        <title>Complete genome of a new Firmicutes species belonging to the dominant human colonic microbiota ('Ruminococcus bicirculans') reveals two chromosomes and a selective capacity to utilize plant glucans.</title>
        <authorList>
            <consortium name="NISC Comparative Sequencing Program"/>
            <person name="Wegmann U."/>
            <person name="Louis P."/>
            <person name="Goesmann A."/>
            <person name="Henrissat B."/>
            <person name="Duncan S.H."/>
            <person name="Flint H.J."/>
        </authorList>
    </citation>
    <scope>NUCLEOTIDE SEQUENCE</scope>
    <source>
        <strain evidence="5">CECT 7226</strain>
    </source>
</reference>
<evidence type="ECO:0000313" key="4">
    <source>
        <dbReference type="EMBL" id="MDN3701833.1"/>
    </source>
</evidence>
<gene>
    <name evidence="4" type="ORF">QWY96_14730</name>
    <name evidence="5" type="ORF">QWY96_20810</name>
</gene>
<keyword evidence="1 5" id="KW-0808">Transferase</keyword>
<dbReference type="GO" id="GO:0016746">
    <property type="term" value="F:acyltransferase activity"/>
    <property type="evidence" value="ECO:0007669"/>
    <property type="project" value="UniProtKB-KW"/>
</dbReference>
<evidence type="ECO:0000259" key="3">
    <source>
        <dbReference type="PROSITE" id="PS51186"/>
    </source>
</evidence>
<dbReference type="CDD" id="cd04301">
    <property type="entry name" value="NAT_SF"/>
    <property type="match status" value="1"/>
</dbReference>
<dbReference type="Pfam" id="PF00583">
    <property type="entry name" value="Acetyltransf_1"/>
    <property type="match status" value="1"/>
</dbReference>
<keyword evidence="2 5" id="KW-0012">Acyltransferase</keyword>
<sequence length="160" mass="17923">MQIRTAKVTDIRSILALSDQINRQHHCGAPMVFAPASQAFSDSEEYWLGLMLDPIGAFLVAVQDEQVVGFLAGKVTQNRGVSFIQPHKIARVNTLVVNDDVQKRGVGKSLMKSFNQWAQARGAIELRLEVMEFNQQAQGFYESLGMETQSRTMSMRFEAN</sequence>
<protein>
    <submittedName>
        <fullName evidence="5">GNAT family N-acetyltransferase</fullName>
        <ecNumber evidence="5">2.3.1.-</ecNumber>
    </submittedName>
</protein>
<dbReference type="EMBL" id="JAUFQY010000002">
    <property type="protein sequence ID" value="MDN3701833.1"/>
    <property type="molecule type" value="Genomic_DNA"/>
</dbReference>
<reference evidence="5" key="3">
    <citation type="submission" date="2023-06" db="EMBL/GenBank/DDBJ databases">
        <authorList>
            <person name="Lucena T."/>
            <person name="Sun Q."/>
        </authorList>
    </citation>
    <scope>NUCLEOTIDE SEQUENCE</scope>
    <source>
        <strain evidence="5">CECT 7226</strain>
    </source>
</reference>
<dbReference type="Gene3D" id="3.40.630.30">
    <property type="match status" value="1"/>
</dbReference>
<accession>A0ABT8CMR8</accession>
<feature type="domain" description="N-acetyltransferase" evidence="3">
    <location>
        <begin position="1"/>
        <end position="160"/>
    </location>
</feature>
<dbReference type="Proteomes" id="UP001223712">
    <property type="component" value="Unassembled WGS sequence"/>
</dbReference>
<evidence type="ECO:0000256" key="1">
    <source>
        <dbReference type="ARBA" id="ARBA00022679"/>
    </source>
</evidence>
<evidence type="ECO:0000256" key="2">
    <source>
        <dbReference type="ARBA" id="ARBA00023315"/>
    </source>
</evidence>
<dbReference type="InterPro" id="IPR016181">
    <property type="entry name" value="Acyl_CoA_acyltransferase"/>
</dbReference>
<dbReference type="PANTHER" id="PTHR43877:SF2">
    <property type="entry name" value="AMINOALKYLPHOSPHONATE N-ACETYLTRANSFERASE-RELATED"/>
    <property type="match status" value="1"/>
</dbReference>
<comment type="caution">
    <text evidence="5">The sequence shown here is derived from an EMBL/GenBank/DDBJ whole genome shotgun (WGS) entry which is preliminary data.</text>
</comment>
<dbReference type="PROSITE" id="PS51186">
    <property type="entry name" value="GNAT"/>
    <property type="match status" value="1"/>
</dbReference>
<dbReference type="PANTHER" id="PTHR43877">
    <property type="entry name" value="AMINOALKYLPHOSPHONATE N-ACETYLTRANSFERASE-RELATED-RELATED"/>
    <property type="match status" value="1"/>
</dbReference>
<reference evidence="6" key="2">
    <citation type="journal article" date="2019" name="Int. J. Syst. Evol. Microbiol.">
        <title>The Global Catalogue of Microorganisms (GCM) 10K type strain sequencing project: providing services to taxonomists for standard genome sequencing and annotation.</title>
        <authorList>
            <consortium name="The Broad Institute Genomics Platform"/>
            <consortium name="The Broad Institute Genome Sequencing Center for Infectious Disease"/>
            <person name="Wu L."/>
            <person name="Ma J."/>
        </authorList>
    </citation>
    <scope>NUCLEOTIDE SEQUENCE [LARGE SCALE GENOMIC DNA]</scope>
    <source>
        <strain evidence="6">CECT 7226</strain>
    </source>
</reference>
<evidence type="ECO:0000313" key="5">
    <source>
        <dbReference type="EMBL" id="MDN3702738.1"/>
    </source>
</evidence>
<proteinExistence type="predicted"/>
<organism evidence="5 6">
    <name type="scientific">Vibrio artabrorum</name>
    <dbReference type="NCBI Taxonomy" id="446374"/>
    <lineage>
        <taxon>Bacteria</taxon>
        <taxon>Pseudomonadati</taxon>
        <taxon>Pseudomonadota</taxon>
        <taxon>Gammaproteobacteria</taxon>
        <taxon>Vibrionales</taxon>
        <taxon>Vibrionaceae</taxon>
        <taxon>Vibrio</taxon>
    </lineage>
</organism>
<dbReference type="InterPro" id="IPR000182">
    <property type="entry name" value="GNAT_dom"/>
</dbReference>
<evidence type="ECO:0000313" key="6">
    <source>
        <dbReference type="Proteomes" id="UP001223712"/>
    </source>
</evidence>
<keyword evidence="6" id="KW-1185">Reference proteome</keyword>
<dbReference type="InterPro" id="IPR050832">
    <property type="entry name" value="Bact_Acetyltransf"/>
</dbReference>
<dbReference type="SUPFAM" id="SSF55729">
    <property type="entry name" value="Acyl-CoA N-acyltransferases (Nat)"/>
    <property type="match status" value="1"/>
</dbReference>